<proteinExistence type="predicted"/>
<organism evidence="2">
    <name type="scientific">uncultured Rubrobacteraceae bacterium</name>
    <dbReference type="NCBI Taxonomy" id="349277"/>
    <lineage>
        <taxon>Bacteria</taxon>
        <taxon>Bacillati</taxon>
        <taxon>Actinomycetota</taxon>
        <taxon>Rubrobacteria</taxon>
        <taxon>Rubrobacterales</taxon>
        <taxon>Rubrobacteraceae</taxon>
        <taxon>environmental samples</taxon>
    </lineage>
</organism>
<accession>A0A6J4SH73</accession>
<reference evidence="2" key="1">
    <citation type="submission" date="2020-02" db="EMBL/GenBank/DDBJ databases">
        <authorList>
            <person name="Meier V. D."/>
        </authorList>
    </citation>
    <scope>NUCLEOTIDE SEQUENCE</scope>
    <source>
        <strain evidence="2">AVDCRST_MAG05</strain>
    </source>
</reference>
<sequence>MNDPYEGPRPSDDEPVDHASSGAAVWAAAESAANETRIEASTNPHTTTLIPRMIPLPRQPFALIPL</sequence>
<dbReference type="AlphaFoldDB" id="A0A6J4SH73"/>
<dbReference type="EMBL" id="CADCVM010000204">
    <property type="protein sequence ID" value="CAA9492160.1"/>
    <property type="molecule type" value="Genomic_DNA"/>
</dbReference>
<protein>
    <submittedName>
        <fullName evidence="2">Uncharacterized protein</fullName>
    </submittedName>
</protein>
<evidence type="ECO:0000256" key="1">
    <source>
        <dbReference type="SAM" id="MobiDB-lite"/>
    </source>
</evidence>
<evidence type="ECO:0000313" key="2">
    <source>
        <dbReference type="EMBL" id="CAA9492160.1"/>
    </source>
</evidence>
<gene>
    <name evidence="2" type="ORF">AVDCRST_MAG05-1946</name>
</gene>
<feature type="region of interest" description="Disordered" evidence="1">
    <location>
        <begin position="1"/>
        <end position="25"/>
    </location>
</feature>
<name>A0A6J4SH73_9ACTN</name>